<protein>
    <submittedName>
        <fullName evidence="2">Uncharacterized protein</fullName>
    </submittedName>
</protein>
<dbReference type="AlphaFoldDB" id="A0A939JCG6"/>
<keyword evidence="1" id="KW-0812">Transmembrane</keyword>
<reference evidence="2" key="1">
    <citation type="submission" date="2021-03" db="EMBL/GenBank/DDBJ databases">
        <authorList>
            <person name="Kim M.K."/>
        </authorList>
    </citation>
    <scope>NUCLEOTIDE SEQUENCE</scope>
    <source>
        <strain evidence="2">BT186</strain>
    </source>
</reference>
<gene>
    <name evidence="2" type="ORF">J0X19_07610</name>
</gene>
<sequence>MIRLFLFFVTGVAVLIAFSKIFNFDKYPKFILVSAFVLAVLAAGLGAYEGCADGWNSTSIGRSGACSHHGGVETHANVYGICCMTLSGIVIFFTFRGSSNDK</sequence>
<feature type="transmembrane region" description="Helical" evidence="1">
    <location>
        <begin position="29"/>
        <end position="48"/>
    </location>
</feature>
<dbReference type="Proteomes" id="UP000664144">
    <property type="component" value="Unassembled WGS sequence"/>
</dbReference>
<keyword evidence="1" id="KW-0472">Membrane</keyword>
<proteinExistence type="predicted"/>
<keyword evidence="1" id="KW-1133">Transmembrane helix</keyword>
<evidence type="ECO:0000313" key="2">
    <source>
        <dbReference type="EMBL" id="MBO0357808.1"/>
    </source>
</evidence>
<evidence type="ECO:0000313" key="3">
    <source>
        <dbReference type="Proteomes" id="UP000664144"/>
    </source>
</evidence>
<dbReference type="EMBL" id="JAFLQZ010000004">
    <property type="protein sequence ID" value="MBO0357808.1"/>
    <property type="molecule type" value="Genomic_DNA"/>
</dbReference>
<comment type="caution">
    <text evidence="2">The sequence shown here is derived from an EMBL/GenBank/DDBJ whole genome shotgun (WGS) entry which is preliminary data.</text>
</comment>
<evidence type="ECO:0000256" key="1">
    <source>
        <dbReference type="SAM" id="Phobius"/>
    </source>
</evidence>
<accession>A0A939JCG6</accession>
<organism evidence="2 3">
    <name type="scientific">Hymenobacter telluris</name>
    <dbReference type="NCBI Taxonomy" id="2816474"/>
    <lineage>
        <taxon>Bacteria</taxon>
        <taxon>Pseudomonadati</taxon>
        <taxon>Bacteroidota</taxon>
        <taxon>Cytophagia</taxon>
        <taxon>Cytophagales</taxon>
        <taxon>Hymenobacteraceae</taxon>
        <taxon>Hymenobacter</taxon>
    </lineage>
</organism>
<name>A0A939JCG6_9BACT</name>
<keyword evidence="3" id="KW-1185">Reference proteome</keyword>
<feature type="transmembrane region" description="Helical" evidence="1">
    <location>
        <begin position="76"/>
        <end position="95"/>
    </location>
</feature>